<reference evidence="1" key="1">
    <citation type="submission" date="2023-03" db="EMBL/GenBank/DDBJ databases">
        <authorList>
            <person name="Pearce D."/>
        </authorList>
    </citation>
    <scope>NUCLEOTIDE SEQUENCE</scope>
    <source>
        <strain evidence="1">Mc</strain>
    </source>
</reference>
<dbReference type="Gene3D" id="1.25.40.920">
    <property type="entry name" value="TRAP transporter T-component"/>
    <property type="match status" value="1"/>
</dbReference>
<proteinExistence type="predicted"/>
<evidence type="ECO:0000313" key="1">
    <source>
        <dbReference type="EMBL" id="CAI8731383.1"/>
    </source>
</evidence>
<evidence type="ECO:0000313" key="2">
    <source>
        <dbReference type="Proteomes" id="UP001158598"/>
    </source>
</evidence>
<accession>A0AA35XYT7</accession>
<dbReference type="Proteomes" id="UP001158598">
    <property type="component" value="Chromosome"/>
</dbReference>
<gene>
    <name evidence="1" type="ORF">MCNOR_0286</name>
</gene>
<dbReference type="InterPro" id="IPR038537">
    <property type="entry name" value="TatT_sf"/>
</dbReference>
<dbReference type="PROSITE" id="PS51257">
    <property type="entry name" value="PROKAR_LIPOPROTEIN"/>
    <property type="match status" value="1"/>
</dbReference>
<organism evidence="1 2">
    <name type="scientific">Methylococcus capsulatus</name>
    <dbReference type="NCBI Taxonomy" id="414"/>
    <lineage>
        <taxon>Bacteria</taxon>
        <taxon>Pseudomonadati</taxon>
        <taxon>Pseudomonadota</taxon>
        <taxon>Gammaproteobacteria</taxon>
        <taxon>Methylococcales</taxon>
        <taxon>Methylococcaceae</taxon>
        <taxon>Methylococcus</taxon>
    </lineage>
</organism>
<dbReference type="InterPro" id="IPR054675">
    <property type="entry name" value="BstC"/>
</dbReference>
<dbReference type="AlphaFoldDB" id="A0AA35XYT7"/>
<evidence type="ECO:0008006" key="3">
    <source>
        <dbReference type="Google" id="ProtNLM"/>
    </source>
</evidence>
<dbReference type="EMBL" id="OX458332">
    <property type="protein sequence ID" value="CAI8731383.1"/>
    <property type="molecule type" value="Genomic_DNA"/>
</dbReference>
<sequence>MHTVRLFAAGILAGVLAGCGGLHRDGTPAGPSAGCPRLTAAALSAGQDALGPSSETQELECALDFLRGSDDPALRRSSLGSRICLHLAERNSDPAERARFAREGVERAEAALAQGGEDDGAVHYYLAANLGLAVRDDMTAALANLHRLEHESEAAVKLSPDFDDGGPLRLLGMLYLKAPAWPAGMGDGDKALDLLGQAVERHPGHPLNHLFYAEALWEVNGESESRRVEEEMAAGWRLLESGSWGYNKQIWKREFADLRQEIGAPAR</sequence>
<protein>
    <recommendedName>
        <fullName evidence="3">Lipoprotein</fullName>
    </recommendedName>
</protein>
<name>A0AA35XYT7_METCP</name>
<dbReference type="NCBIfam" id="NF045602">
    <property type="entry name" value="BstC"/>
    <property type="match status" value="1"/>
</dbReference>